<accession>A0A918N2A3</accession>
<keyword evidence="2" id="KW-1185">Reference proteome</keyword>
<evidence type="ECO:0000313" key="2">
    <source>
        <dbReference type="Proteomes" id="UP000631300"/>
    </source>
</evidence>
<dbReference type="RefSeq" id="WP_189408420.1">
    <property type="nucleotide sequence ID" value="NZ_BMXP01000014.1"/>
</dbReference>
<dbReference type="AlphaFoldDB" id="A0A918N2A3"/>
<reference evidence="1" key="1">
    <citation type="journal article" date="2014" name="Int. J. Syst. Evol. Microbiol.">
        <title>Complete genome sequence of Corynebacterium casei LMG S-19264T (=DSM 44701T), isolated from a smear-ripened cheese.</title>
        <authorList>
            <consortium name="US DOE Joint Genome Institute (JGI-PGF)"/>
            <person name="Walter F."/>
            <person name="Albersmeier A."/>
            <person name="Kalinowski J."/>
            <person name="Ruckert C."/>
        </authorList>
    </citation>
    <scope>NUCLEOTIDE SEQUENCE</scope>
    <source>
        <strain evidence="1">KCTC 22164</strain>
    </source>
</reference>
<evidence type="ECO:0000313" key="1">
    <source>
        <dbReference type="EMBL" id="GGW96970.1"/>
    </source>
</evidence>
<protein>
    <submittedName>
        <fullName evidence="1">Uncharacterized protein</fullName>
    </submittedName>
</protein>
<dbReference type="EMBL" id="BMXP01000014">
    <property type="protein sequence ID" value="GGW96970.1"/>
    <property type="molecule type" value="Genomic_DNA"/>
</dbReference>
<dbReference type="Proteomes" id="UP000631300">
    <property type="component" value="Unassembled WGS sequence"/>
</dbReference>
<name>A0A918N2A3_9ALTE</name>
<gene>
    <name evidence="1" type="ORF">GCM10007391_33840</name>
</gene>
<reference evidence="1" key="2">
    <citation type="submission" date="2020-09" db="EMBL/GenBank/DDBJ databases">
        <authorList>
            <person name="Sun Q."/>
            <person name="Kim S."/>
        </authorList>
    </citation>
    <scope>NUCLEOTIDE SEQUENCE</scope>
    <source>
        <strain evidence="1">KCTC 22164</strain>
    </source>
</reference>
<proteinExistence type="predicted"/>
<organism evidence="1 2">
    <name type="scientific">Alteromonas halophila</name>
    <dbReference type="NCBI Taxonomy" id="516698"/>
    <lineage>
        <taxon>Bacteria</taxon>
        <taxon>Pseudomonadati</taxon>
        <taxon>Pseudomonadota</taxon>
        <taxon>Gammaproteobacteria</taxon>
        <taxon>Alteromonadales</taxon>
        <taxon>Alteromonadaceae</taxon>
        <taxon>Alteromonas/Salinimonas group</taxon>
        <taxon>Alteromonas</taxon>
    </lineage>
</organism>
<sequence length="133" mass="14912">MVRFDDTLPKPLQLLVSRALTLCDIVLPHSRAFYPFAAIYEEGRIGCLFADEISKTTDTAQLIEQLQWRIIDTTTDTNSYSVLVYTASVETHDDRQIDAIAINTSDPTGQESLLLYPFQRVGEQIVVSPPIHG</sequence>
<comment type="caution">
    <text evidence="1">The sequence shown here is derived from an EMBL/GenBank/DDBJ whole genome shotgun (WGS) entry which is preliminary data.</text>
</comment>